<dbReference type="Proteomes" id="UP001054252">
    <property type="component" value="Unassembled WGS sequence"/>
</dbReference>
<comment type="caution">
    <text evidence="1">The sequence shown here is derived from an EMBL/GenBank/DDBJ whole genome shotgun (WGS) entry which is preliminary data.</text>
</comment>
<sequence>MIRQTLMRSASVNRRTQPLLFANDSTKSSISSLRATKGRRFAQVVGARTVKCVAVCCYCSCTVMELLVLGFYKVPTGLCKKAWKKRKRRQILKMKKQGVMGGGNLDLGLKENPDLDL</sequence>
<keyword evidence="2" id="KW-1185">Reference proteome</keyword>
<protein>
    <submittedName>
        <fullName evidence="1">Uncharacterized protein</fullName>
    </submittedName>
</protein>
<gene>
    <name evidence="1" type="ORF">SLEP1_g41570</name>
</gene>
<dbReference type="PANTHER" id="PTHR33264">
    <property type="entry name" value="EXPRESSED PROTEIN"/>
    <property type="match status" value="1"/>
</dbReference>
<proteinExistence type="predicted"/>
<dbReference type="EMBL" id="BPVZ01000098">
    <property type="protein sequence ID" value="GKV33013.1"/>
    <property type="molecule type" value="Genomic_DNA"/>
</dbReference>
<evidence type="ECO:0000313" key="2">
    <source>
        <dbReference type="Proteomes" id="UP001054252"/>
    </source>
</evidence>
<dbReference type="AlphaFoldDB" id="A0AAV5L6Y4"/>
<reference evidence="1 2" key="1">
    <citation type="journal article" date="2021" name="Commun. Biol.">
        <title>The genome of Shorea leprosula (Dipterocarpaceae) highlights the ecological relevance of drought in aseasonal tropical rainforests.</title>
        <authorList>
            <person name="Ng K.K.S."/>
            <person name="Kobayashi M.J."/>
            <person name="Fawcett J.A."/>
            <person name="Hatakeyama M."/>
            <person name="Paape T."/>
            <person name="Ng C.H."/>
            <person name="Ang C.C."/>
            <person name="Tnah L.H."/>
            <person name="Lee C.T."/>
            <person name="Nishiyama T."/>
            <person name="Sese J."/>
            <person name="O'Brien M.J."/>
            <person name="Copetti D."/>
            <person name="Mohd Noor M.I."/>
            <person name="Ong R.C."/>
            <person name="Putra M."/>
            <person name="Sireger I.Z."/>
            <person name="Indrioko S."/>
            <person name="Kosugi Y."/>
            <person name="Izuno A."/>
            <person name="Isagi Y."/>
            <person name="Lee S.L."/>
            <person name="Shimizu K.K."/>
        </authorList>
    </citation>
    <scope>NUCLEOTIDE SEQUENCE [LARGE SCALE GENOMIC DNA]</scope>
    <source>
        <strain evidence="1">214</strain>
    </source>
</reference>
<name>A0AAV5L6Y4_9ROSI</name>
<organism evidence="1 2">
    <name type="scientific">Rubroshorea leprosula</name>
    <dbReference type="NCBI Taxonomy" id="152421"/>
    <lineage>
        <taxon>Eukaryota</taxon>
        <taxon>Viridiplantae</taxon>
        <taxon>Streptophyta</taxon>
        <taxon>Embryophyta</taxon>
        <taxon>Tracheophyta</taxon>
        <taxon>Spermatophyta</taxon>
        <taxon>Magnoliopsida</taxon>
        <taxon>eudicotyledons</taxon>
        <taxon>Gunneridae</taxon>
        <taxon>Pentapetalae</taxon>
        <taxon>rosids</taxon>
        <taxon>malvids</taxon>
        <taxon>Malvales</taxon>
        <taxon>Dipterocarpaceae</taxon>
        <taxon>Rubroshorea</taxon>
    </lineage>
</organism>
<evidence type="ECO:0000313" key="1">
    <source>
        <dbReference type="EMBL" id="GKV33013.1"/>
    </source>
</evidence>
<dbReference type="PANTHER" id="PTHR33264:SF55">
    <property type="entry name" value="TRANSMEMBRANE PROTEIN"/>
    <property type="match status" value="1"/>
</dbReference>
<accession>A0AAV5L6Y4</accession>